<comment type="caution">
    <text evidence="2">The sequence shown here is derived from an EMBL/GenBank/DDBJ whole genome shotgun (WGS) entry which is preliminary data.</text>
</comment>
<reference evidence="2 3" key="1">
    <citation type="journal article" date="2015" name="Genome Biol.">
        <title>Comparative genomics of Steinernema reveals deeply conserved gene regulatory networks.</title>
        <authorList>
            <person name="Dillman A.R."/>
            <person name="Macchietto M."/>
            <person name="Porter C.F."/>
            <person name="Rogers A."/>
            <person name="Williams B."/>
            <person name="Antoshechkin I."/>
            <person name="Lee M.M."/>
            <person name="Goodwin Z."/>
            <person name="Lu X."/>
            <person name="Lewis E.E."/>
            <person name="Goodrich-Blair H."/>
            <person name="Stock S.P."/>
            <person name="Adams B.J."/>
            <person name="Sternberg P.W."/>
            <person name="Mortazavi A."/>
        </authorList>
    </citation>
    <scope>NUCLEOTIDE SEQUENCE [LARGE SCALE GENOMIC DNA]</scope>
    <source>
        <strain evidence="2 3">ALL</strain>
    </source>
</reference>
<dbReference type="EMBL" id="AZBU02000003">
    <property type="protein sequence ID" value="TKR88406.1"/>
    <property type="molecule type" value="Genomic_DNA"/>
</dbReference>
<feature type="transmembrane region" description="Helical" evidence="1">
    <location>
        <begin position="7"/>
        <end position="26"/>
    </location>
</feature>
<evidence type="ECO:0000313" key="3">
    <source>
        <dbReference type="Proteomes" id="UP000298663"/>
    </source>
</evidence>
<dbReference type="Proteomes" id="UP000298663">
    <property type="component" value="Unassembled WGS sequence"/>
</dbReference>
<reference evidence="2 3" key="2">
    <citation type="journal article" date="2019" name="G3 (Bethesda)">
        <title>Hybrid Assembly of the Genome of the Entomopathogenic Nematode Steinernema carpocapsae Identifies the X-Chromosome.</title>
        <authorList>
            <person name="Serra L."/>
            <person name="Macchietto M."/>
            <person name="Macias-Munoz A."/>
            <person name="McGill C.J."/>
            <person name="Rodriguez I.M."/>
            <person name="Rodriguez B."/>
            <person name="Murad R."/>
            <person name="Mortazavi A."/>
        </authorList>
    </citation>
    <scope>NUCLEOTIDE SEQUENCE [LARGE SCALE GENOMIC DNA]</scope>
    <source>
        <strain evidence="2 3">ALL</strain>
    </source>
</reference>
<evidence type="ECO:0000256" key="1">
    <source>
        <dbReference type="SAM" id="Phobius"/>
    </source>
</evidence>
<protein>
    <submittedName>
        <fullName evidence="2">Uncharacterized protein</fullName>
    </submittedName>
</protein>
<gene>
    <name evidence="2" type="ORF">L596_012659</name>
</gene>
<organism evidence="2 3">
    <name type="scientific">Steinernema carpocapsae</name>
    <name type="common">Entomopathogenic nematode</name>
    <dbReference type="NCBI Taxonomy" id="34508"/>
    <lineage>
        <taxon>Eukaryota</taxon>
        <taxon>Metazoa</taxon>
        <taxon>Ecdysozoa</taxon>
        <taxon>Nematoda</taxon>
        <taxon>Chromadorea</taxon>
        <taxon>Rhabditida</taxon>
        <taxon>Tylenchina</taxon>
        <taxon>Panagrolaimomorpha</taxon>
        <taxon>Strongyloidoidea</taxon>
        <taxon>Steinernematidae</taxon>
        <taxon>Steinernema</taxon>
    </lineage>
</organism>
<name>A0A4U5NXX8_STECR</name>
<keyword evidence="1" id="KW-0472">Membrane</keyword>
<accession>A0A4U5NXX8</accession>
<dbReference type="AlphaFoldDB" id="A0A4U5NXX8"/>
<evidence type="ECO:0000313" key="2">
    <source>
        <dbReference type="EMBL" id="TKR88406.1"/>
    </source>
</evidence>
<keyword evidence="3" id="KW-1185">Reference proteome</keyword>
<keyword evidence="1" id="KW-1133">Transmembrane helix</keyword>
<sequence length="73" mass="8289">MLLSGIPILFGGVPMMILVITIRAYQHPYAQLVTSICILITFKYGPIMRVVCLCMFKVYRKAVAATFRKYSDI</sequence>
<proteinExistence type="predicted"/>
<feature type="transmembrane region" description="Helical" evidence="1">
    <location>
        <begin position="32"/>
        <end position="59"/>
    </location>
</feature>
<keyword evidence="1" id="KW-0812">Transmembrane</keyword>